<organism evidence="2 3">
    <name type="scientific">Cichlidogyrus casuarinus</name>
    <dbReference type="NCBI Taxonomy" id="1844966"/>
    <lineage>
        <taxon>Eukaryota</taxon>
        <taxon>Metazoa</taxon>
        <taxon>Spiralia</taxon>
        <taxon>Lophotrochozoa</taxon>
        <taxon>Platyhelminthes</taxon>
        <taxon>Monogenea</taxon>
        <taxon>Monopisthocotylea</taxon>
        <taxon>Dactylogyridea</taxon>
        <taxon>Ancyrocephalidae</taxon>
        <taxon>Cichlidogyrus</taxon>
    </lineage>
</organism>
<accession>A0ABD2QA50</accession>
<dbReference type="AlphaFoldDB" id="A0ABD2QA50"/>
<evidence type="ECO:0000259" key="1">
    <source>
        <dbReference type="PROSITE" id="PS50309"/>
    </source>
</evidence>
<dbReference type="InterPro" id="IPR003533">
    <property type="entry name" value="Doublecortin_dom"/>
</dbReference>
<evidence type="ECO:0000313" key="2">
    <source>
        <dbReference type="EMBL" id="KAL3316288.1"/>
    </source>
</evidence>
<dbReference type="EMBL" id="JBJKFK010000567">
    <property type="protein sequence ID" value="KAL3316288.1"/>
    <property type="molecule type" value="Genomic_DNA"/>
</dbReference>
<feature type="domain" description="Doublecortin" evidence="1">
    <location>
        <begin position="4"/>
        <end position="123"/>
    </location>
</feature>
<comment type="caution">
    <text evidence="2">The sequence shown here is derived from an EMBL/GenBank/DDBJ whole genome shotgun (WGS) entry which is preliminary data.</text>
</comment>
<gene>
    <name evidence="2" type="ORF">Ciccas_005069</name>
</gene>
<sequence length="174" mass="20266">MFTCDFSIYRNGDEFTRAIHVYLTPIQMQEMEIILRTVGERVVLQDNRAIRRLELIQCLLDLLHSFKLWLANTFRRFVHLPIAFSTNRLFAMDGRQILDADEVEDGQPYVACGQENMHQCQYGHTLPRLQVGTARKKPKHHGVHYLHDLPDDLNDRVCEQLSHHTPRCVPATST</sequence>
<dbReference type="Pfam" id="PF03607">
    <property type="entry name" value="DCX"/>
    <property type="match status" value="1"/>
</dbReference>
<name>A0ABD2QA50_9PLAT</name>
<dbReference type="InterPro" id="IPR036572">
    <property type="entry name" value="Doublecortin_dom_sf"/>
</dbReference>
<dbReference type="PROSITE" id="PS50309">
    <property type="entry name" value="DC"/>
    <property type="match status" value="1"/>
</dbReference>
<proteinExistence type="predicted"/>
<dbReference type="Proteomes" id="UP001626550">
    <property type="component" value="Unassembled WGS sequence"/>
</dbReference>
<dbReference type="Gene3D" id="3.10.20.230">
    <property type="entry name" value="Doublecortin domain"/>
    <property type="match status" value="1"/>
</dbReference>
<reference evidence="2 3" key="1">
    <citation type="submission" date="2024-11" db="EMBL/GenBank/DDBJ databases">
        <title>Adaptive evolution of stress response genes in parasites aligns with host niche diversity.</title>
        <authorList>
            <person name="Hahn C."/>
            <person name="Resl P."/>
        </authorList>
    </citation>
    <scope>NUCLEOTIDE SEQUENCE [LARGE SCALE GENOMIC DNA]</scope>
    <source>
        <strain evidence="2">EGGRZ-B1_66</strain>
        <tissue evidence="2">Body</tissue>
    </source>
</reference>
<protein>
    <recommendedName>
        <fullName evidence="1">Doublecortin domain-containing protein</fullName>
    </recommendedName>
</protein>
<keyword evidence="3" id="KW-1185">Reference proteome</keyword>
<dbReference type="SUPFAM" id="SSF89837">
    <property type="entry name" value="Doublecortin (DC)"/>
    <property type="match status" value="2"/>
</dbReference>
<evidence type="ECO:0000313" key="3">
    <source>
        <dbReference type="Proteomes" id="UP001626550"/>
    </source>
</evidence>